<dbReference type="AlphaFoldDB" id="A0A6G1L0L9"/>
<evidence type="ECO:0000256" key="1">
    <source>
        <dbReference type="SAM" id="MobiDB-lite"/>
    </source>
</evidence>
<reference evidence="2" key="1">
    <citation type="journal article" date="2020" name="Stud. Mycol.">
        <title>101 Dothideomycetes genomes: a test case for predicting lifestyles and emergence of pathogens.</title>
        <authorList>
            <person name="Haridas S."/>
            <person name="Albert R."/>
            <person name="Binder M."/>
            <person name="Bloem J."/>
            <person name="Labutti K."/>
            <person name="Salamov A."/>
            <person name="Andreopoulos B."/>
            <person name="Baker S."/>
            <person name="Barry K."/>
            <person name="Bills G."/>
            <person name="Bluhm B."/>
            <person name="Cannon C."/>
            <person name="Castanera R."/>
            <person name="Culley D."/>
            <person name="Daum C."/>
            <person name="Ezra D."/>
            <person name="Gonzalez J."/>
            <person name="Henrissat B."/>
            <person name="Kuo A."/>
            <person name="Liang C."/>
            <person name="Lipzen A."/>
            <person name="Lutzoni F."/>
            <person name="Magnuson J."/>
            <person name="Mondo S."/>
            <person name="Nolan M."/>
            <person name="Ohm R."/>
            <person name="Pangilinan J."/>
            <person name="Park H.-J."/>
            <person name="Ramirez L."/>
            <person name="Alfaro M."/>
            <person name="Sun H."/>
            <person name="Tritt A."/>
            <person name="Yoshinaga Y."/>
            <person name="Zwiers L.-H."/>
            <person name="Turgeon B."/>
            <person name="Goodwin S."/>
            <person name="Spatafora J."/>
            <person name="Crous P."/>
            <person name="Grigoriev I."/>
        </authorList>
    </citation>
    <scope>NUCLEOTIDE SEQUENCE</scope>
    <source>
        <strain evidence="2">CBS 116005</strain>
    </source>
</reference>
<evidence type="ECO:0000313" key="3">
    <source>
        <dbReference type="Proteomes" id="UP000799436"/>
    </source>
</evidence>
<organism evidence="2 3">
    <name type="scientific">Teratosphaeria nubilosa</name>
    <dbReference type="NCBI Taxonomy" id="161662"/>
    <lineage>
        <taxon>Eukaryota</taxon>
        <taxon>Fungi</taxon>
        <taxon>Dikarya</taxon>
        <taxon>Ascomycota</taxon>
        <taxon>Pezizomycotina</taxon>
        <taxon>Dothideomycetes</taxon>
        <taxon>Dothideomycetidae</taxon>
        <taxon>Mycosphaerellales</taxon>
        <taxon>Teratosphaeriaceae</taxon>
        <taxon>Teratosphaeria</taxon>
    </lineage>
</organism>
<proteinExistence type="predicted"/>
<evidence type="ECO:0000313" key="2">
    <source>
        <dbReference type="EMBL" id="KAF2765784.1"/>
    </source>
</evidence>
<feature type="region of interest" description="Disordered" evidence="1">
    <location>
        <begin position="1"/>
        <end position="31"/>
    </location>
</feature>
<accession>A0A6G1L0L9</accession>
<dbReference type="EMBL" id="ML995884">
    <property type="protein sequence ID" value="KAF2765784.1"/>
    <property type="molecule type" value="Genomic_DNA"/>
</dbReference>
<dbReference type="Proteomes" id="UP000799436">
    <property type="component" value="Unassembled WGS sequence"/>
</dbReference>
<dbReference type="OrthoDB" id="10323375at2759"/>
<feature type="compositionally biased region" description="Polar residues" evidence="1">
    <location>
        <begin position="1"/>
        <end position="21"/>
    </location>
</feature>
<keyword evidence="3" id="KW-1185">Reference proteome</keyword>
<protein>
    <submittedName>
        <fullName evidence="2">Uncharacterized protein</fullName>
    </submittedName>
</protein>
<name>A0A6G1L0L9_9PEZI</name>
<sequence length="256" mass="28926">MNSNFTTPQSQFSTNIQSTPPFSDATIPLTAPTPSPPAKMSVLWANNLPACYTLALLFDEDEYKHVTTLAQRAELFNAIFGSSYTADRLRDTWTSRKLQGRGKQWWKITNEDRFAPGVNWPEPDQAEKDRRKAVREAQRVVIEDWMRRKAIEDKSGRPFIMVRRNFRRCLGPDHQGLYRDHTIADTTFSLDTKEKLIAELVRGGVLNAGTIDAKFHLGSGTCEELRDVGDLVCLEGTDNDVTPGKLRGRIVHVHPA</sequence>
<gene>
    <name evidence="2" type="ORF">EJ03DRAFT_354567</name>
</gene>